<dbReference type="AlphaFoldDB" id="A0A5B7HAI3"/>
<evidence type="ECO:0000313" key="1">
    <source>
        <dbReference type="EMBL" id="MPC65978.1"/>
    </source>
</evidence>
<keyword evidence="2" id="KW-1185">Reference proteome</keyword>
<proteinExistence type="predicted"/>
<accession>A0A5B7HAI3</accession>
<sequence length="90" mass="9630">MPSPSVYLLSFAVIPNPPTPHHAPLGCLAPLETPVIGLIKSGAKPFMFRKLLLAAHQHLHLPGEVTQALPGNGHILCICQVAPSRKTLRT</sequence>
<comment type="caution">
    <text evidence="1">The sequence shown here is derived from an EMBL/GenBank/DDBJ whole genome shotgun (WGS) entry which is preliminary data.</text>
</comment>
<gene>
    <name evidence="1" type="ORF">E2C01_060122</name>
</gene>
<organism evidence="1 2">
    <name type="scientific">Portunus trituberculatus</name>
    <name type="common">Swimming crab</name>
    <name type="synonym">Neptunus trituberculatus</name>
    <dbReference type="NCBI Taxonomy" id="210409"/>
    <lineage>
        <taxon>Eukaryota</taxon>
        <taxon>Metazoa</taxon>
        <taxon>Ecdysozoa</taxon>
        <taxon>Arthropoda</taxon>
        <taxon>Crustacea</taxon>
        <taxon>Multicrustacea</taxon>
        <taxon>Malacostraca</taxon>
        <taxon>Eumalacostraca</taxon>
        <taxon>Eucarida</taxon>
        <taxon>Decapoda</taxon>
        <taxon>Pleocyemata</taxon>
        <taxon>Brachyura</taxon>
        <taxon>Eubrachyura</taxon>
        <taxon>Portunoidea</taxon>
        <taxon>Portunidae</taxon>
        <taxon>Portuninae</taxon>
        <taxon>Portunus</taxon>
    </lineage>
</organism>
<evidence type="ECO:0000313" key="2">
    <source>
        <dbReference type="Proteomes" id="UP000324222"/>
    </source>
</evidence>
<name>A0A5B7HAI3_PORTR</name>
<dbReference type="Proteomes" id="UP000324222">
    <property type="component" value="Unassembled WGS sequence"/>
</dbReference>
<protein>
    <submittedName>
        <fullName evidence="1">Uncharacterized protein</fullName>
    </submittedName>
</protein>
<dbReference type="EMBL" id="VSRR010024112">
    <property type="protein sequence ID" value="MPC65978.1"/>
    <property type="molecule type" value="Genomic_DNA"/>
</dbReference>
<reference evidence="1 2" key="1">
    <citation type="submission" date="2019-05" db="EMBL/GenBank/DDBJ databases">
        <title>Another draft genome of Portunus trituberculatus and its Hox gene families provides insights of decapod evolution.</title>
        <authorList>
            <person name="Jeong J.-H."/>
            <person name="Song I."/>
            <person name="Kim S."/>
            <person name="Choi T."/>
            <person name="Kim D."/>
            <person name="Ryu S."/>
            <person name="Kim W."/>
        </authorList>
    </citation>
    <scope>NUCLEOTIDE SEQUENCE [LARGE SCALE GENOMIC DNA]</scope>
    <source>
        <tissue evidence="1">Muscle</tissue>
    </source>
</reference>